<dbReference type="eggNOG" id="COG3850">
    <property type="taxonomic scope" value="Bacteria"/>
</dbReference>
<dbReference type="Gene3D" id="3.30.450.40">
    <property type="match status" value="1"/>
</dbReference>
<protein>
    <recommendedName>
        <fullName evidence="8">Sensor protein</fullName>
        <ecNumber evidence="8">2.7.13.3</ecNumber>
    </recommendedName>
</protein>
<evidence type="ECO:0000256" key="5">
    <source>
        <dbReference type="ARBA" id="ARBA00022777"/>
    </source>
</evidence>
<dbReference type="InterPro" id="IPR016380">
    <property type="entry name" value="Sig_transdc_His_kin_NarX/NarQ"/>
</dbReference>
<keyword evidence="5 8" id="KW-0418">Kinase</keyword>
<dbReference type="AlphaFoldDB" id="L0GWE4"/>
<evidence type="ECO:0000256" key="10">
    <source>
        <dbReference type="SAM" id="Phobius"/>
    </source>
</evidence>
<dbReference type="PANTHER" id="PTHR24421">
    <property type="entry name" value="NITRATE/NITRITE SENSOR PROTEIN NARX-RELATED"/>
    <property type="match status" value="1"/>
</dbReference>
<evidence type="ECO:0000256" key="8">
    <source>
        <dbReference type="PIRNR" id="PIRNR003167"/>
    </source>
</evidence>
<dbReference type="OrthoDB" id="9811306at2"/>
<dbReference type="KEGG" id="tmb:Thimo_2334"/>
<dbReference type="PANTHER" id="PTHR24421:SF10">
    <property type="entry name" value="NITRATE_NITRITE SENSOR PROTEIN NARQ"/>
    <property type="match status" value="1"/>
</dbReference>
<feature type="coiled-coil region" evidence="9">
    <location>
        <begin position="111"/>
        <end position="142"/>
    </location>
</feature>
<keyword evidence="10" id="KW-0812">Transmembrane</keyword>
<accession>L0GWE4</accession>
<dbReference type="InterPro" id="IPR011712">
    <property type="entry name" value="Sig_transdc_His_kin_sub3_dim/P"/>
</dbReference>
<sequence>MTAHPYRPPRTIDGVWPLLGTAGLVGPSVVLVTALLAAVIALMLDWLTKTQLDPIRNCLPFLAVALIAVVIIAQRLHRQVLRPLVELNQSVARVCQGEPGASRGLENMAALSGLADDIASLNEELTELYEEMDSRVARQTQRLAQKTASLKILYDVAATINQADDLEDLLLRFLRVLKQMINGCAATVRVTMLDGHQHLVGAIGLDDKLVRDQDMAPVDLCLCGTALSPGDILCDNEARFCATLYGRQMFTSEEVEAVTVPLDYHDEQLGLYTIFIEKPGIEAREDIQDLLATVGHHLGVAVAKYRSDAETQRLSIVEERNSLAHELHDSLAQTLASLRFQCRLLADSLADSAIPTEAHSDLARIRNGLDEANTELRELLASFRAPLDRRGLVPGLTKLTERFGQETGIHVFFQDNCRPFELTATEELQILRIVQEALANIRKHAKALTVRVLLTREASGTYVILVEDDGIGFNAPRLAARPGEQIGLSIMEERARRIGAELRIESEPGEGTRVELFFVAQRRTRPAAEAA</sequence>
<dbReference type="Pfam" id="PF02518">
    <property type="entry name" value="HATPase_c"/>
    <property type="match status" value="1"/>
</dbReference>
<dbReference type="InterPro" id="IPR036890">
    <property type="entry name" value="HATPase_C_sf"/>
</dbReference>
<evidence type="ECO:0000256" key="7">
    <source>
        <dbReference type="ARBA" id="ARBA00023012"/>
    </source>
</evidence>
<keyword evidence="8" id="KW-0997">Cell inner membrane</keyword>
<feature type="transmembrane region" description="Helical" evidence="10">
    <location>
        <begin position="59"/>
        <end position="77"/>
    </location>
</feature>
<evidence type="ECO:0000256" key="2">
    <source>
        <dbReference type="ARBA" id="ARBA00022553"/>
    </source>
</evidence>
<keyword evidence="2" id="KW-0597">Phosphoprotein</keyword>
<feature type="domain" description="Histidine kinase" evidence="11">
    <location>
        <begin position="322"/>
        <end position="522"/>
    </location>
</feature>
<dbReference type="SMART" id="SM00387">
    <property type="entry name" value="HATPase_c"/>
    <property type="match status" value="1"/>
</dbReference>
<comment type="subcellular location">
    <subcellularLocation>
        <location evidence="8">Cell inner membrane</location>
    </subcellularLocation>
</comment>
<dbReference type="EC" id="2.7.13.3" evidence="8"/>
<evidence type="ECO:0000256" key="3">
    <source>
        <dbReference type="ARBA" id="ARBA00022679"/>
    </source>
</evidence>
<dbReference type="Proteomes" id="UP000010816">
    <property type="component" value="Chromosome"/>
</dbReference>
<dbReference type="STRING" id="765912.Thimo_2334"/>
<dbReference type="Pfam" id="PF07730">
    <property type="entry name" value="HisKA_3"/>
    <property type="match status" value="1"/>
</dbReference>
<comment type="catalytic activity">
    <reaction evidence="1 8">
        <text>ATP + protein L-histidine = ADP + protein N-phospho-L-histidine.</text>
        <dbReference type="EC" id="2.7.13.3"/>
    </reaction>
</comment>
<name>L0GWE4_9GAMM</name>
<dbReference type="CDD" id="cd16917">
    <property type="entry name" value="HATPase_UhpB-NarQ-NarX-like"/>
    <property type="match status" value="1"/>
</dbReference>
<dbReference type="InterPro" id="IPR029016">
    <property type="entry name" value="GAF-like_dom_sf"/>
</dbReference>
<evidence type="ECO:0000313" key="12">
    <source>
        <dbReference type="EMBL" id="AGA91073.1"/>
    </source>
</evidence>
<proteinExistence type="predicted"/>
<dbReference type="Gene3D" id="1.20.5.1930">
    <property type="match status" value="1"/>
</dbReference>
<keyword evidence="6 8" id="KW-0067">ATP-binding</keyword>
<evidence type="ECO:0000313" key="13">
    <source>
        <dbReference type="Proteomes" id="UP000010816"/>
    </source>
</evidence>
<dbReference type="RefSeq" id="WP_015281206.1">
    <property type="nucleotide sequence ID" value="NC_019940.1"/>
</dbReference>
<dbReference type="SUPFAM" id="SSF55781">
    <property type="entry name" value="GAF domain-like"/>
    <property type="match status" value="1"/>
</dbReference>
<dbReference type="GO" id="GO:0005524">
    <property type="term" value="F:ATP binding"/>
    <property type="evidence" value="ECO:0007669"/>
    <property type="project" value="UniProtKB-UniRule"/>
</dbReference>
<keyword evidence="8 10" id="KW-0472">Membrane</keyword>
<dbReference type="PIRSF" id="PIRSF003167">
    <property type="entry name" value="STHK_NarX/NarQ"/>
    <property type="match status" value="1"/>
</dbReference>
<keyword evidence="8" id="KW-1003">Cell membrane</keyword>
<evidence type="ECO:0000256" key="1">
    <source>
        <dbReference type="ARBA" id="ARBA00000085"/>
    </source>
</evidence>
<evidence type="ECO:0000256" key="9">
    <source>
        <dbReference type="SAM" id="Coils"/>
    </source>
</evidence>
<dbReference type="GO" id="GO:0046983">
    <property type="term" value="F:protein dimerization activity"/>
    <property type="evidence" value="ECO:0007669"/>
    <property type="project" value="UniProtKB-UniRule"/>
</dbReference>
<evidence type="ECO:0000256" key="4">
    <source>
        <dbReference type="ARBA" id="ARBA00022741"/>
    </source>
</evidence>
<dbReference type="InterPro" id="IPR003594">
    <property type="entry name" value="HATPase_dom"/>
</dbReference>
<dbReference type="PATRIC" id="fig|765912.4.peg.2284"/>
<reference evidence="12 13" key="1">
    <citation type="submission" date="2011-09" db="EMBL/GenBank/DDBJ databases">
        <title>Complete sequence of chromosome of Thioflavicoccus mobilis 8321.</title>
        <authorList>
            <consortium name="US DOE Joint Genome Institute"/>
            <person name="Lucas S."/>
            <person name="Han J."/>
            <person name="Lapidus A."/>
            <person name="Cheng J.-F."/>
            <person name="Goodwin L."/>
            <person name="Pitluck S."/>
            <person name="Peters L."/>
            <person name="Ovchinnikova G."/>
            <person name="Lu M."/>
            <person name="Detter J.C."/>
            <person name="Han C."/>
            <person name="Tapia R."/>
            <person name="Land M."/>
            <person name="Hauser L."/>
            <person name="Kyrpides N."/>
            <person name="Ivanova N."/>
            <person name="Pagani I."/>
            <person name="Vogl K."/>
            <person name="Liu Z."/>
            <person name="Imhoff J."/>
            <person name="Thiel V."/>
            <person name="Frigaard N.-U."/>
            <person name="Bryant D."/>
            <person name="Woyke T."/>
        </authorList>
    </citation>
    <scope>NUCLEOTIDE SEQUENCE [LARGE SCALE GENOMIC DNA]</scope>
    <source>
        <strain evidence="12 13">8321</strain>
    </source>
</reference>
<evidence type="ECO:0000259" key="11">
    <source>
        <dbReference type="PROSITE" id="PS50109"/>
    </source>
</evidence>
<keyword evidence="10" id="KW-1133">Transmembrane helix</keyword>
<keyword evidence="4 8" id="KW-0547">Nucleotide-binding</keyword>
<organism evidence="12 13">
    <name type="scientific">Thioflavicoccus mobilis 8321</name>
    <dbReference type="NCBI Taxonomy" id="765912"/>
    <lineage>
        <taxon>Bacteria</taxon>
        <taxon>Pseudomonadati</taxon>
        <taxon>Pseudomonadota</taxon>
        <taxon>Gammaproteobacteria</taxon>
        <taxon>Chromatiales</taxon>
        <taxon>Chromatiaceae</taxon>
        <taxon>Thioflavicoccus</taxon>
    </lineage>
</organism>
<dbReference type="GO" id="GO:0005886">
    <property type="term" value="C:plasma membrane"/>
    <property type="evidence" value="ECO:0007669"/>
    <property type="project" value="UniProtKB-SubCell"/>
</dbReference>
<dbReference type="GO" id="GO:0000155">
    <property type="term" value="F:phosphorelay sensor kinase activity"/>
    <property type="evidence" value="ECO:0007669"/>
    <property type="project" value="UniProtKB-UniRule"/>
</dbReference>
<keyword evidence="13" id="KW-1185">Reference proteome</keyword>
<keyword evidence="9" id="KW-0175">Coiled coil</keyword>
<dbReference type="InterPro" id="IPR005467">
    <property type="entry name" value="His_kinase_dom"/>
</dbReference>
<evidence type="ECO:0000256" key="6">
    <source>
        <dbReference type="ARBA" id="ARBA00022840"/>
    </source>
</evidence>
<gene>
    <name evidence="12" type="ORF">Thimo_2334</name>
</gene>
<dbReference type="SUPFAM" id="SSF55874">
    <property type="entry name" value="ATPase domain of HSP90 chaperone/DNA topoisomerase II/histidine kinase"/>
    <property type="match status" value="1"/>
</dbReference>
<dbReference type="EMBL" id="CP003051">
    <property type="protein sequence ID" value="AGA91073.1"/>
    <property type="molecule type" value="Genomic_DNA"/>
</dbReference>
<keyword evidence="7 8" id="KW-0902">Two-component regulatory system</keyword>
<dbReference type="InterPro" id="IPR050482">
    <property type="entry name" value="Sensor_HK_TwoCompSys"/>
</dbReference>
<dbReference type="PROSITE" id="PS50109">
    <property type="entry name" value="HIS_KIN"/>
    <property type="match status" value="1"/>
</dbReference>
<keyword evidence="3 8" id="KW-0808">Transferase</keyword>
<dbReference type="Gene3D" id="3.30.565.10">
    <property type="entry name" value="Histidine kinase-like ATPase, C-terminal domain"/>
    <property type="match status" value="1"/>
</dbReference>
<feature type="transmembrane region" description="Helical" evidence="10">
    <location>
        <begin position="24"/>
        <end position="47"/>
    </location>
</feature>
<dbReference type="HOGENOM" id="CLU_000445_20_10_6"/>